<protein>
    <submittedName>
        <fullName evidence="2">Uncharacterized protein</fullName>
    </submittedName>
</protein>
<organism evidence="2 3">
    <name type="scientific">Knipowitschia caucasica</name>
    <name type="common">Caucasian dwarf goby</name>
    <name type="synonym">Pomatoschistus caucasicus</name>
    <dbReference type="NCBI Taxonomy" id="637954"/>
    <lineage>
        <taxon>Eukaryota</taxon>
        <taxon>Metazoa</taxon>
        <taxon>Chordata</taxon>
        <taxon>Craniata</taxon>
        <taxon>Vertebrata</taxon>
        <taxon>Euteleostomi</taxon>
        <taxon>Actinopterygii</taxon>
        <taxon>Neopterygii</taxon>
        <taxon>Teleostei</taxon>
        <taxon>Neoteleostei</taxon>
        <taxon>Acanthomorphata</taxon>
        <taxon>Gobiaria</taxon>
        <taxon>Gobiiformes</taxon>
        <taxon>Gobioidei</taxon>
        <taxon>Gobiidae</taxon>
        <taxon>Gobiinae</taxon>
        <taxon>Knipowitschia</taxon>
    </lineage>
</organism>
<evidence type="ECO:0000256" key="1">
    <source>
        <dbReference type="SAM" id="MobiDB-lite"/>
    </source>
</evidence>
<gene>
    <name evidence="2" type="ORF">KC01_LOCUS12349</name>
</gene>
<sequence>MLAELRKFRKESGEAQKDIIESQARMEASMGEIAARMEELEQRMDSAESRSTLKSLEVNVQIDERDILEREFQNRWSTQGRRKKEEPNLTPREIRAILSGVDQDDMAGE</sequence>
<dbReference type="Proteomes" id="UP001497482">
    <property type="component" value="Chromosome 15"/>
</dbReference>
<feature type="compositionally biased region" description="Basic and acidic residues" evidence="1">
    <location>
        <begin position="1"/>
        <end position="20"/>
    </location>
</feature>
<keyword evidence="3" id="KW-1185">Reference proteome</keyword>
<accession>A0AAV2JY36</accession>
<reference evidence="2 3" key="1">
    <citation type="submission" date="2024-04" db="EMBL/GenBank/DDBJ databases">
        <authorList>
            <person name="Waldvogel A.-M."/>
            <person name="Schoenle A."/>
        </authorList>
    </citation>
    <scope>NUCLEOTIDE SEQUENCE [LARGE SCALE GENOMIC DNA]</scope>
</reference>
<name>A0AAV2JY36_KNICA</name>
<proteinExistence type="predicted"/>
<evidence type="ECO:0000313" key="2">
    <source>
        <dbReference type="EMBL" id="CAL1581601.1"/>
    </source>
</evidence>
<evidence type="ECO:0000313" key="3">
    <source>
        <dbReference type="Proteomes" id="UP001497482"/>
    </source>
</evidence>
<dbReference type="AlphaFoldDB" id="A0AAV2JY36"/>
<dbReference type="EMBL" id="OZ035837">
    <property type="protein sequence ID" value="CAL1581601.1"/>
    <property type="molecule type" value="Genomic_DNA"/>
</dbReference>
<feature type="region of interest" description="Disordered" evidence="1">
    <location>
        <begin position="1"/>
        <end position="24"/>
    </location>
</feature>